<gene>
    <name evidence="3" type="ORF">TRAPUB_8136</name>
</gene>
<proteinExistence type="predicted"/>
<sequence length="188" mass="20872">MLRLALPRAATLTRALRPHYAPFSRTHISNFSTTMAKFQPNTEPPKGFAIFKNLEGVAADSDKFRRVLWTGTHSQVRARTLADEKRVFDVGCWFDETHTVDQHLIFLSGNGQAIEGGTKTTDIHPGDLVIVPAGTLHNFKNTGATPWIVATVYAPAEHKADTVHDTLEQGEKLEDEGKDEPPSWAKEK</sequence>
<keyword evidence="4" id="KW-1185">Reference proteome</keyword>
<dbReference type="InterPro" id="IPR011051">
    <property type="entry name" value="RmlC_Cupin_sf"/>
</dbReference>
<evidence type="ECO:0000313" key="4">
    <source>
        <dbReference type="Proteomes" id="UP000184267"/>
    </source>
</evidence>
<protein>
    <recommendedName>
        <fullName evidence="2">Cupin type-2 domain-containing protein</fullName>
    </recommendedName>
</protein>
<dbReference type="PANTHER" id="PTHR43346:SF1">
    <property type="entry name" value="QUERCETIN 2,3-DIOXYGENASE-RELATED"/>
    <property type="match status" value="1"/>
</dbReference>
<dbReference type="OrthoDB" id="1161823at2759"/>
<dbReference type="Gene3D" id="2.60.120.10">
    <property type="entry name" value="Jelly Rolls"/>
    <property type="match status" value="1"/>
</dbReference>
<feature type="region of interest" description="Disordered" evidence="1">
    <location>
        <begin position="165"/>
        <end position="188"/>
    </location>
</feature>
<evidence type="ECO:0000313" key="3">
    <source>
        <dbReference type="EMBL" id="OJT15288.1"/>
    </source>
</evidence>
<feature type="compositionally biased region" description="Basic and acidic residues" evidence="1">
    <location>
        <begin position="179"/>
        <end position="188"/>
    </location>
</feature>
<organism evidence="3 4">
    <name type="scientific">Trametes pubescens</name>
    <name type="common">White-rot fungus</name>
    <dbReference type="NCBI Taxonomy" id="154538"/>
    <lineage>
        <taxon>Eukaryota</taxon>
        <taxon>Fungi</taxon>
        <taxon>Dikarya</taxon>
        <taxon>Basidiomycota</taxon>
        <taxon>Agaricomycotina</taxon>
        <taxon>Agaricomycetes</taxon>
        <taxon>Polyporales</taxon>
        <taxon>Polyporaceae</taxon>
        <taxon>Trametes</taxon>
    </lineage>
</organism>
<dbReference type="Proteomes" id="UP000184267">
    <property type="component" value="Unassembled WGS sequence"/>
</dbReference>
<dbReference type="InterPro" id="IPR013096">
    <property type="entry name" value="Cupin_2"/>
</dbReference>
<dbReference type="PANTHER" id="PTHR43346">
    <property type="entry name" value="LIGAND BINDING DOMAIN PROTEIN, PUTATIVE (AFU_ORTHOLOGUE AFUA_6G14370)-RELATED"/>
    <property type="match status" value="1"/>
</dbReference>
<dbReference type="InterPro" id="IPR014710">
    <property type="entry name" value="RmlC-like_jellyroll"/>
</dbReference>
<evidence type="ECO:0000256" key="1">
    <source>
        <dbReference type="SAM" id="MobiDB-lite"/>
    </source>
</evidence>
<reference evidence="3 4" key="1">
    <citation type="submission" date="2016-10" db="EMBL/GenBank/DDBJ databases">
        <title>Genome sequence of the basidiomycete white-rot fungus Trametes pubescens.</title>
        <authorList>
            <person name="Makela M.R."/>
            <person name="Granchi Z."/>
            <person name="Peng M."/>
            <person name="De Vries R.P."/>
            <person name="Grigoriev I."/>
            <person name="Riley R."/>
            <person name="Hilden K."/>
        </authorList>
    </citation>
    <scope>NUCLEOTIDE SEQUENCE [LARGE SCALE GENOMIC DNA]</scope>
    <source>
        <strain evidence="3 4">FBCC735</strain>
    </source>
</reference>
<dbReference type="EMBL" id="MNAD01000185">
    <property type="protein sequence ID" value="OJT15288.1"/>
    <property type="molecule type" value="Genomic_DNA"/>
</dbReference>
<dbReference type="Pfam" id="PF07883">
    <property type="entry name" value="Cupin_2"/>
    <property type="match status" value="1"/>
</dbReference>
<name>A0A1M2W5Z7_TRAPU</name>
<dbReference type="OMA" id="WFDETHT"/>
<dbReference type="SUPFAM" id="SSF51182">
    <property type="entry name" value="RmlC-like cupins"/>
    <property type="match status" value="1"/>
</dbReference>
<comment type="caution">
    <text evidence="3">The sequence shown here is derived from an EMBL/GenBank/DDBJ whole genome shotgun (WGS) entry which is preliminary data.</text>
</comment>
<feature type="domain" description="Cupin type-2" evidence="2">
    <location>
        <begin position="96"/>
        <end position="151"/>
    </location>
</feature>
<evidence type="ECO:0000259" key="2">
    <source>
        <dbReference type="Pfam" id="PF07883"/>
    </source>
</evidence>
<accession>A0A1M2W5Z7</accession>
<dbReference type="InterPro" id="IPR052538">
    <property type="entry name" value="Flavonoid_dioxygenase-like"/>
</dbReference>
<dbReference type="AlphaFoldDB" id="A0A1M2W5Z7"/>